<evidence type="ECO:0000313" key="2">
    <source>
        <dbReference type="Proteomes" id="UP001189429"/>
    </source>
</evidence>
<comment type="caution">
    <text evidence="1">The sequence shown here is derived from an EMBL/GenBank/DDBJ whole genome shotgun (WGS) entry which is preliminary data.</text>
</comment>
<protein>
    <submittedName>
        <fullName evidence="1">Uncharacterized protein</fullName>
    </submittedName>
</protein>
<dbReference type="Proteomes" id="UP001189429">
    <property type="component" value="Unassembled WGS sequence"/>
</dbReference>
<evidence type="ECO:0000313" key="1">
    <source>
        <dbReference type="EMBL" id="CAK0818153.1"/>
    </source>
</evidence>
<keyword evidence="2" id="KW-1185">Reference proteome</keyword>
<dbReference type="EMBL" id="CAUYUJ010006666">
    <property type="protein sequence ID" value="CAK0818153.1"/>
    <property type="molecule type" value="Genomic_DNA"/>
</dbReference>
<sequence>EAVNDALAAATTVLGEDGDHYHQMCDATGTPLLQAQAHFAELGHTLQWSGQATVCTRCARTASDVTKKVLKLRDKCPGAAQCRETRRSQVKRILRFAKSVSMEFHGRLHEVLSAPQGSWYMGMFGLHGHLLRSLVGLERQQFMRESEYNHFVLGY</sequence>
<reference evidence="1" key="1">
    <citation type="submission" date="2023-10" db="EMBL/GenBank/DDBJ databases">
        <authorList>
            <person name="Chen Y."/>
            <person name="Shah S."/>
            <person name="Dougan E. K."/>
            <person name="Thang M."/>
            <person name="Chan C."/>
        </authorList>
    </citation>
    <scope>NUCLEOTIDE SEQUENCE [LARGE SCALE GENOMIC DNA]</scope>
</reference>
<accession>A0ABN9RH79</accession>
<organism evidence="1 2">
    <name type="scientific">Prorocentrum cordatum</name>
    <dbReference type="NCBI Taxonomy" id="2364126"/>
    <lineage>
        <taxon>Eukaryota</taxon>
        <taxon>Sar</taxon>
        <taxon>Alveolata</taxon>
        <taxon>Dinophyceae</taxon>
        <taxon>Prorocentrales</taxon>
        <taxon>Prorocentraceae</taxon>
        <taxon>Prorocentrum</taxon>
    </lineage>
</organism>
<gene>
    <name evidence="1" type="ORF">PCOR1329_LOCUS20512</name>
</gene>
<proteinExistence type="predicted"/>
<name>A0ABN9RH79_9DINO</name>
<feature type="non-terminal residue" evidence="1">
    <location>
        <position position="1"/>
    </location>
</feature>